<keyword evidence="2" id="KW-1185">Reference proteome</keyword>
<protein>
    <submittedName>
        <fullName evidence="1">Uncharacterized protein</fullName>
    </submittedName>
</protein>
<evidence type="ECO:0000313" key="1">
    <source>
        <dbReference type="EMBL" id="GIY34903.1"/>
    </source>
</evidence>
<accession>A0AAV4SKG3</accession>
<proteinExistence type="predicted"/>
<gene>
    <name evidence="1" type="ORF">CEXT_34981</name>
</gene>
<dbReference type="EMBL" id="BPLR01009830">
    <property type="protein sequence ID" value="GIY34903.1"/>
    <property type="molecule type" value="Genomic_DNA"/>
</dbReference>
<organism evidence="1 2">
    <name type="scientific">Caerostris extrusa</name>
    <name type="common">Bark spider</name>
    <name type="synonym">Caerostris bankana</name>
    <dbReference type="NCBI Taxonomy" id="172846"/>
    <lineage>
        <taxon>Eukaryota</taxon>
        <taxon>Metazoa</taxon>
        <taxon>Ecdysozoa</taxon>
        <taxon>Arthropoda</taxon>
        <taxon>Chelicerata</taxon>
        <taxon>Arachnida</taxon>
        <taxon>Araneae</taxon>
        <taxon>Araneomorphae</taxon>
        <taxon>Entelegynae</taxon>
        <taxon>Araneoidea</taxon>
        <taxon>Araneidae</taxon>
        <taxon>Caerostris</taxon>
    </lineage>
</organism>
<dbReference type="Proteomes" id="UP001054945">
    <property type="component" value="Unassembled WGS sequence"/>
</dbReference>
<sequence>MFILWAGFVATTEMPLHFNAQLKNTFFLWILSTDPDMGNHREINLLSEEYSLNRLQVHKPRVQIRCPRTLIPCRGSLPSFFRNNDTFPAKSAFSILAVGGFTFGAPEHSSHAEVFPKSFLRVSSERVRSWRNLVVKTGATIRLIWAQRFGIRKQPSQGHTFESFACGMGPPSLSLSAPSY</sequence>
<dbReference type="AlphaFoldDB" id="A0AAV4SKG3"/>
<evidence type="ECO:0000313" key="2">
    <source>
        <dbReference type="Proteomes" id="UP001054945"/>
    </source>
</evidence>
<comment type="caution">
    <text evidence="1">The sequence shown here is derived from an EMBL/GenBank/DDBJ whole genome shotgun (WGS) entry which is preliminary data.</text>
</comment>
<name>A0AAV4SKG3_CAEEX</name>
<reference evidence="1 2" key="1">
    <citation type="submission" date="2021-06" db="EMBL/GenBank/DDBJ databases">
        <title>Caerostris extrusa draft genome.</title>
        <authorList>
            <person name="Kono N."/>
            <person name="Arakawa K."/>
        </authorList>
    </citation>
    <scope>NUCLEOTIDE SEQUENCE [LARGE SCALE GENOMIC DNA]</scope>
</reference>